<feature type="transmembrane region" description="Helical" evidence="5">
    <location>
        <begin position="85"/>
        <end position="118"/>
    </location>
</feature>
<proteinExistence type="predicted"/>
<dbReference type="InterPro" id="IPR007318">
    <property type="entry name" value="Phopholipid_MeTrfase"/>
</dbReference>
<evidence type="ECO:0000256" key="1">
    <source>
        <dbReference type="ARBA" id="ARBA00004127"/>
    </source>
</evidence>
<gene>
    <name evidence="6" type="ORF">J8C06_00705</name>
</gene>
<keyword evidence="3 5" id="KW-1133">Transmembrane helix</keyword>
<keyword evidence="2 5" id="KW-0812">Transmembrane</keyword>
<comment type="subcellular location">
    <subcellularLocation>
        <location evidence="1">Endomembrane system</location>
        <topology evidence="1">Multi-pass membrane protein</topology>
    </subcellularLocation>
</comment>
<dbReference type="Gene3D" id="1.20.120.1630">
    <property type="match status" value="1"/>
</dbReference>
<evidence type="ECO:0000256" key="3">
    <source>
        <dbReference type="ARBA" id="ARBA00022989"/>
    </source>
</evidence>
<evidence type="ECO:0000256" key="4">
    <source>
        <dbReference type="ARBA" id="ARBA00023136"/>
    </source>
</evidence>
<dbReference type="RefSeq" id="WP_211428889.1">
    <property type="nucleotide sequence ID" value="NZ_CP072648.1"/>
</dbReference>
<dbReference type="Proteomes" id="UP000676506">
    <property type="component" value="Chromosome 1"/>
</dbReference>
<evidence type="ECO:0000313" key="6">
    <source>
        <dbReference type="EMBL" id="QUW02998.1"/>
    </source>
</evidence>
<reference evidence="6 7" key="1">
    <citation type="submission" date="2021-03" db="EMBL/GenBank/DDBJ databases">
        <title>Genomic and phenotypic characterization of Chloracidobacterium isolates provides evidence for multiple species.</title>
        <authorList>
            <person name="Saini M.K."/>
            <person name="Costas A.M.G."/>
            <person name="Tank M."/>
            <person name="Bryant D.A."/>
        </authorList>
    </citation>
    <scope>NUCLEOTIDE SEQUENCE [LARGE SCALE GENOMIC DNA]</scope>
    <source>
        <strain evidence="6 7">BV2-C</strain>
    </source>
</reference>
<evidence type="ECO:0000313" key="7">
    <source>
        <dbReference type="Proteomes" id="UP000676506"/>
    </source>
</evidence>
<name>A0ABX8BBH0_9BACT</name>
<evidence type="ECO:0000256" key="5">
    <source>
        <dbReference type="SAM" id="Phobius"/>
    </source>
</evidence>
<evidence type="ECO:0000256" key="2">
    <source>
        <dbReference type="ARBA" id="ARBA00022692"/>
    </source>
</evidence>
<dbReference type="Pfam" id="PF04191">
    <property type="entry name" value="PEMT"/>
    <property type="match status" value="1"/>
</dbReference>
<feature type="transmembrane region" description="Helical" evidence="5">
    <location>
        <begin position="44"/>
        <end position="64"/>
    </location>
</feature>
<dbReference type="EMBL" id="CP072648">
    <property type="protein sequence ID" value="QUW02998.1"/>
    <property type="molecule type" value="Genomic_DNA"/>
</dbReference>
<keyword evidence="4 5" id="KW-0472">Membrane</keyword>
<accession>A0ABX8BBH0</accession>
<keyword evidence="7" id="KW-1185">Reference proteome</keyword>
<feature type="transmembrane region" description="Helical" evidence="5">
    <location>
        <begin position="172"/>
        <end position="190"/>
    </location>
</feature>
<sequence length="193" mass="21311">MTHPAPPAATLAAKWQGRAQRLRVPLGFVTATLFLVLARPTPLGLTVGAGISLLGLGWRAWAAGHIRKDEVLTVLGPYRLTRNPLYLGSALMMLGCLVAGAPWPAALALATLFVGIYWPVMQAEAKHLAKLFPDDYPAYAAQTPLFVPDLRRFGAAWRDGFDWTRYRHHREYQAALGLLMVFVLLAVKLWRQG</sequence>
<protein>
    <submittedName>
        <fullName evidence="6">Isoprenylcysteine carboxylmethyltransferase family protein</fullName>
    </submittedName>
</protein>
<organism evidence="6 7">
    <name type="scientific">Chloracidobacterium validum</name>
    <dbReference type="NCBI Taxonomy" id="2821543"/>
    <lineage>
        <taxon>Bacteria</taxon>
        <taxon>Pseudomonadati</taxon>
        <taxon>Acidobacteriota</taxon>
        <taxon>Terriglobia</taxon>
        <taxon>Terriglobales</taxon>
        <taxon>Acidobacteriaceae</taxon>
        <taxon>Chloracidobacterium</taxon>
    </lineage>
</organism>